<dbReference type="InterPro" id="IPR003423">
    <property type="entry name" value="OMP_efflux"/>
</dbReference>
<evidence type="ECO:0000256" key="9">
    <source>
        <dbReference type="SAM" id="SignalP"/>
    </source>
</evidence>
<evidence type="ECO:0000313" key="11">
    <source>
        <dbReference type="Proteomes" id="UP001327459"/>
    </source>
</evidence>
<dbReference type="SUPFAM" id="SSF56954">
    <property type="entry name" value="Outer membrane efflux proteins (OEP)"/>
    <property type="match status" value="1"/>
</dbReference>
<evidence type="ECO:0000256" key="1">
    <source>
        <dbReference type="ARBA" id="ARBA00004442"/>
    </source>
</evidence>
<dbReference type="EMBL" id="CP140153">
    <property type="protein sequence ID" value="WQH16093.1"/>
    <property type="molecule type" value="Genomic_DNA"/>
</dbReference>
<keyword evidence="7" id="KW-0998">Cell outer membrane</keyword>
<accession>A0ABZ0YV92</accession>
<comment type="subcellular location">
    <subcellularLocation>
        <location evidence="1">Cell outer membrane</location>
    </subcellularLocation>
</comment>
<reference evidence="10 11" key="1">
    <citation type="submission" date="2023-11" db="EMBL/GenBank/DDBJ databases">
        <title>MicrobeMod: A computational toolkit for identifying prokaryotic methylation and restriction-modification with nanopore sequencing.</title>
        <authorList>
            <person name="Crits-Christoph A."/>
            <person name="Kang S.C."/>
            <person name="Lee H."/>
            <person name="Ostrov N."/>
        </authorList>
    </citation>
    <scope>NUCLEOTIDE SEQUENCE [LARGE SCALE GENOMIC DNA]</scope>
    <source>
        <strain evidence="10 11">ATCC 49870</strain>
    </source>
</reference>
<keyword evidence="3" id="KW-0813">Transport</keyword>
<keyword evidence="9" id="KW-0732">Signal</keyword>
<feature type="coiled-coil region" evidence="8">
    <location>
        <begin position="135"/>
        <end position="169"/>
    </location>
</feature>
<name>A0ABZ0YV92_9GAMM</name>
<keyword evidence="5" id="KW-0812">Transmembrane</keyword>
<dbReference type="Pfam" id="PF02321">
    <property type="entry name" value="OEP"/>
    <property type="match status" value="1"/>
</dbReference>
<dbReference type="InterPro" id="IPR051906">
    <property type="entry name" value="TolC-like"/>
</dbReference>
<evidence type="ECO:0000256" key="7">
    <source>
        <dbReference type="ARBA" id="ARBA00023237"/>
    </source>
</evidence>
<evidence type="ECO:0000256" key="5">
    <source>
        <dbReference type="ARBA" id="ARBA00022692"/>
    </source>
</evidence>
<proteinExistence type="inferred from homology"/>
<keyword evidence="6" id="KW-0472">Membrane</keyword>
<dbReference type="Proteomes" id="UP001327459">
    <property type="component" value="Chromosome"/>
</dbReference>
<keyword evidence="11" id="KW-1185">Reference proteome</keyword>
<feature type="coiled-coil region" evidence="8">
    <location>
        <begin position="299"/>
        <end position="344"/>
    </location>
</feature>
<organism evidence="10 11">
    <name type="scientific">Guyparkeria halophila</name>
    <dbReference type="NCBI Taxonomy" id="47960"/>
    <lineage>
        <taxon>Bacteria</taxon>
        <taxon>Pseudomonadati</taxon>
        <taxon>Pseudomonadota</taxon>
        <taxon>Gammaproteobacteria</taxon>
        <taxon>Chromatiales</taxon>
        <taxon>Thioalkalibacteraceae</taxon>
        <taxon>Guyparkeria</taxon>
    </lineage>
</organism>
<comment type="similarity">
    <text evidence="2">Belongs to the outer membrane factor (OMF) (TC 1.B.17) family.</text>
</comment>
<dbReference type="Gene3D" id="1.20.1600.10">
    <property type="entry name" value="Outer membrane efflux proteins (OEP)"/>
    <property type="match status" value="1"/>
</dbReference>
<gene>
    <name evidence="10" type="ORF">SR882_10055</name>
</gene>
<dbReference type="PANTHER" id="PTHR30026">
    <property type="entry name" value="OUTER MEMBRANE PROTEIN TOLC"/>
    <property type="match status" value="1"/>
</dbReference>
<feature type="chain" id="PRO_5046684694" evidence="9">
    <location>
        <begin position="22"/>
        <end position="405"/>
    </location>
</feature>
<keyword evidence="4" id="KW-1134">Transmembrane beta strand</keyword>
<evidence type="ECO:0000256" key="3">
    <source>
        <dbReference type="ARBA" id="ARBA00022448"/>
    </source>
</evidence>
<evidence type="ECO:0000256" key="4">
    <source>
        <dbReference type="ARBA" id="ARBA00022452"/>
    </source>
</evidence>
<evidence type="ECO:0000256" key="6">
    <source>
        <dbReference type="ARBA" id="ARBA00023136"/>
    </source>
</evidence>
<feature type="signal peptide" evidence="9">
    <location>
        <begin position="1"/>
        <end position="21"/>
    </location>
</feature>
<keyword evidence="8" id="KW-0175">Coiled coil</keyword>
<protein>
    <submittedName>
        <fullName evidence="10">TolC family protein</fullName>
    </submittedName>
</protein>
<evidence type="ECO:0000256" key="2">
    <source>
        <dbReference type="ARBA" id="ARBA00007613"/>
    </source>
</evidence>
<evidence type="ECO:0000256" key="8">
    <source>
        <dbReference type="SAM" id="Coils"/>
    </source>
</evidence>
<dbReference type="PANTHER" id="PTHR30026:SF20">
    <property type="entry name" value="OUTER MEMBRANE PROTEIN TOLC"/>
    <property type="match status" value="1"/>
</dbReference>
<dbReference type="RefSeq" id="WP_322521110.1">
    <property type="nucleotide sequence ID" value="NZ_CP140153.1"/>
</dbReference>
<sequence>MTRLQRFLVLVLVIAPLPAHAGDMIPTTTELDLAAVVAAATGNRPEQSVYEADYRHAEAMGARAQSFLDAAPSVGFSHQTDALGSDTGMREWEGSIQLPLRLPGLQAAAEQHASSLASVAERGDARWRLEVAGQIRALLASLAEADEAVQVAERAVKTAEELQAQVQRRLELGDVPRTDLILAREETLQRRAEAREAHLARARLAEEYRAITDLNTRPADWAETPASRDRLEQHPALLAADATVQASEAQRVMIRERGTPQPTLGMNIRREEDGTDSIDSVGVSVSIPIALGSLRAPERSGAEQDLARARSQAAVIERQLGIALRQAEKALTAARHEREMALEHRDLAEESLALARRAYALGESDLADLLRVRSRALAAERRAAMSGIRLDRSISEFNQAMGIMP</sequence>
<evidence type="ECO:0000313" key="10">
    <source>
        <dbReference type="EMBL" id="WQH16093.1"/>
    </source>
</evidence>